<dbReference type="EMBL" id="CP002632">
    <property type="protein sequence ID" value="AEB15577.1"/>
    <property type="molecule type" value="Genomic_DNA"/>
</dbReference>
<proteinExistence type="predicted"/>
<dbReference type="HOGENOM" id="CLU_1209364_0_0_12"/>
<dbReference type="KEGG" id="tsu:Tresu_2722"/>
<keyword evidence="2" id="KW-0614">Plasmid</keyword>
<protein>
    <recommendedName>
        <fullName evidence="1">Large polyvalent protein-associated domain-containing protein</fullName>
    </recommendedName>
</protein>
<dbReference type="Pfam" id="PF18830">
    <property type="entry name" value="LPD16"/>
    <property type="match status" value="1"/>
</dbReference>
<evidence type="ECO:0000259" key="1">
    <source>
        <dbReference type="Pfam" id="PF18830"/>
    </source>
</evidence>
<dbReference type="RefSeq" id="WP_013702819.1">
    <property type="nucleotide sequence ID" value="NC_015386.1"/>
</dbReference>
<gene>
    <name evidence="2" type="ordered locus">Tresu_2722</name>
</gene>
<dbReference type="GeneID" id="302999984"/>
<reference evidence="3" key="1">
    <citation type="submission" date="2011-04" db="EMBL/GenBank/DDBJ databases">
        <title>The complete genome of plasmid of Treponema succinifaciens DSM 2489.</title>
        <authorList>
            <person name="Lucas S."/>
            <person name="Copeland A."/>
            <person name="Lapidus A."/>
            <person name="Bruce D."/>
            <person name="Goodwin L."/>
            <person name="Pitluck S."/>
            <person name="Peters L."/>
            <person name="Kyrpides N."/>
            <person name="Mavromatis K."/>
            <person name="Ivanova N."/>
            <person name="Ovchinnikova G."/>
            <person name="Teshima H."/>
            <person name="Detter J.C."/>
            <person name="Tapia R."/>
            <person name="Han C."/>
            <person name="Land M."/>
            <person name="Hauser L."/>
            <person name="Markowitz V."/>
            <person name="Cheng J.-F."/>
            <person name="Hugenholtz P."/>
            <person name="Woyke T."/>
            <person name="Wu D."/>
            <person name="Gronow S."/>
            <person name="Wellnitz S."/>
            <person name="Brambilla E."/>
            <person name="Klenk H.-P."/>
            <person name="Eisen J.A."/>
        </authorList>
    </citation>
    <scope>NUCLEOTIDE SEQUENCE [LARGE SCALE GENOMIC DNA]</scope>
    <source>
        <strain evidence="3">ATCC 33096 / DSM 2489 / 6091</strain>
        <plasmid evidence="3">Plasmid pTRESU01</plasmid>
    </source>
</reference>
<sequence length="229" mass="26604">MADTITQTSTISMEIINSEQYKRANIRFSGIPNEKVRTELKNEGWLYSRNHNVWYPRNIAAENSMEFAKHIKEAYFPEPHEEVKIITEASEKDELAFMIQSGSTLKEILSKLSDMYGENAVNEAFKEAGNQLEITKDERTELALQKKNSGEVFIIHKTDDYWDFMLYDRDLSDIDGGTTQDSNYSITDDMDIKNAAKIILDEFFSEEDFSVWEEIDYNQNESDGDFFTF</sequence>
<keyword evidence="3" id="KW-1185">Reference proteome</keyword>
<accession>F2NYS8</accession>
<evidence type="ECO:0000313" key="3">
    <source>
        <dbReference type="Proteomes" id="UP000006852"/>
    </source>
</evidence>
<organism evidence="2 3">
    <name type="scientific">Treponema succinifaciens (strain ATCC 33096 / DSM 2489 / 6091)</name>
    <dbReference type="NCBI Taxonomy" id="869209"/>
    <lineage>
        <taxon>Bacteria</taxon>
        <taxon>Pseudomonadati</taxon>
        <taxon>Spirochaetota</taxon>
        <taxon>Spirochaetia</taxon>
        <taxon>Spirochaetales</taxon>
        <taxon>Treponemataceae</taxon>
        <taxon>Treponema</taxon>
    </lineage>
</organism>
<dbReference type="AlphaFoldDB" id="F2NYS8"/>
<feature type="domain" description="Large polyvalent protein-associated" evidence="1">
    <location>
        <begin position="138"/>
        <end position="202"/>
    </location>
</feature>
<geneLocation type="plasmid" evidence="2 3">
    <name>pTRESU01</name>
</geneLocation>
<dbReference type="Proteomes" id="UP000006852">
    <property type="component" value="Plasmid pTRESU01"/>
</dbReference>
<evidence type="ECO:0000313" key="2">
    <source>
        <dbReference type="EMBL" id="AEB15577.1"/>
    </source>
</evidence>
<dbReference type="InterPro" id="IPR040568">
    <property type="entry name" value="LPD16"/>
</dbReference>
<name>F2NYS8_TRES6</name>